<keyword evidence="1" id="KW-0472">Membrane</keyword>
<keyword evidence="1" id="KW-1133">Transmembrane helix</keyword>
<name>A0ABU0ADG7_STRDY</name>
<protein>
    <submittedName>
        <fullName evidence="2">Uncharacterized protein</fullName>
    </submittedName>
</protein>
<feature type="transmembrane region" description="Helical" evidence="1">
    <location>
        <begin position="36"/>
        <end position="55"/>
    </location>
</feature>
<sequence length="58" mass="6671">WDNNHDNIENIFELIVLYSIVNDGILQYTVSSSKELPPVCFVTYSIALLGFLVYFDIN</sequence>
<feature type="non-terminal residue" evidence="2">
    <location>
        <position position="1"/>
    </location>
</feature>
<evidence type="ECO:0000313" key="3">
    <source>
        <dbReference type="Proteomes" id="UP001237071"/>
    </source>
</evidence>
<evidence type="ECO:0000313" key="2">
    <source>
        <dbReference type="EMBL" id="MDQ0264169.1"/>
    </source>
</evidence>
<keyword evidence="1" id="KW-0812">Transmembrane</keyword>
<evidence type="ECO:0000256" key="1">
    <source>
        <dbReference type="SAM" id="Phobius"/>
    </source>
</evidence>
<dbReference type="EMBL" id="JAUSTL010000047">
    <property type="protein sequence ID" value="MDQ0264169.1"/>
    <property type="molecule type" value="Genomic_DNA"/>
</dbReference>
<dbReference type="Proteomes" id="UP001237071">
    <property type="component" value="Unassembled WGS sequence"/>
</dbReference>
<proteinExistence type="predicted"/>
<gene>
    <name evidence="2" type="ORF">J2S26_002281</name>
</gene>
<accession>A0ABU0ADG7</accession>
<keyword evidence="3" id="KW-1185">Reference proteome</keyword>
<reference evidence="2 3" key="1">
    <citation type="submission" date="2023-07" db="EMBL/GenBank/DDBJ databases">
        <title>Genomic Encyclopedia of Type Strains, Phase IV (KMG-IV): sequencing the most valuable type-strain genomes for metagenomic binning, comparative biology and taxonomic classification.</title>
        <authorList>
            <person name="Goeker M."/>
        </authorList>
    </citation>
    <scope>NUCLEOTIDE SEQUENCE [LARGE SCALE GENOMIC DNA]</scope>
    <source>
        <strain evidence="2 3">DSM 23147</strain>
    </source>
</reference>
<organism evidence="2 3">
    <name type="scientific">Streptococcus dysgalactiae</name>
    <dbReference type="NCBI Taxonomy" id="1334"/>
    <lineage>
        <taxon>Bacteria</taxon>
        <taxon>Bacillati</taxon>
        <taxon>Bacillota</taxon>
        <taxon>Bacilli</taxon>
        <taxon>Lactobacillales</taxon>
        <taxon>Streptococcaceae</taxon>
        <taxon>Streptococcus</taxon>
    </lineage>
</organism>
<comment type="caution">
    <text evidence="2">The sequence shown here is derived from an EMBL/GenBank/DDBJ whole genome shotgun (WGS) entry which is preliminary data.</text>
</comment>